<dbReference type="AlphaFoldDB" id="A0A930YSA9"/>
<evidence type="ECO:0000313" key="2">
    <source>
        <dbReference type="Proteomes" id="UP000698335"/>
    </source>
</evidence>
<proteinExistence type="predicted"/>
<reference evidence="1" key="1">
    <citation type="submission" date="2020-04" db="EMBL/GenBank/DDBJ databases">
        <title>Deep metagenomics examines the oral microbiome during advanced dental caries in children, revealing novel taxa and co-occurrences with host molecules.</title>
        <authorList>
            <person name="Baker J.L."/>
            <person name="Morton J.T."/>
            <person name="Dinis M."/>
            <person name="Alvarez R."/>
            <person name="Tran N.C."/>
            <person name="Knight R."/>
            <person name="Edlund A."/>
        </authorList>
    </citation>
    <scope>NUCLEOTIDE SEQUENCE</scope>
    <source>
        <strain evidence="1">JCVI_38_bin.5</strain>
    </source>
</reference>
<organism evidence="1 2">
    <name type="scientific">Lancefieldella rimae</name>
    <dbReference type="NCBI Taxonomy" id="1383"/>
    <lineage>
        <taxon>Bacteria</taxon>
        <taxon>Bacillati</taxon>
        <taxon>Actinomycetota</taxon>
        <taxon>Coriobacteriia</taxon>
        <taxon>Coriobacteriales</taxon>
        <taxon>Atopobiaceae</taxon>
        <taxon>Lancefieldella</taxon>
    </lineage>
</organism>
<sequence>EIRYRDALVGYVAQDLGILRACALAGNEKSTALCEVQAIDVQNNYKKVKDSSVHLGPFNGELPLGWVTVDGHRTYRLSSGELPYGKIMPIASQVCVFDDNGYLVREEPLEDPPSVPDA</sequence>
<feature type="non-terminal residue" evidence="1">
    <location>
        <position position="1"/>
    </location>
</feature>
<accession>A0A930YSA9</accession>
<protein>
    <submittedName>
        <fullName evidence="1">Uncharacterized protein</fullName>
    </submittedName>
</protein>
<dbReference type="Proteomes" id="UP000698335">
    <property type="component" value="Unassembled WGS sequence"/>
</dbReference>
<dbReference type="SUPFAM" id="SSF69360">
    <property type="entry name" value="Cell wall binding repeat"/>
    <property type="match status" value="1"/>
</dbReference>
<comment type="caution">
    <text evidence="1">The sequence shown here is derived from an EMBL/GenBank/DDBJ whole genome shotgun (WGS) entry which is preliminary data.</text>
</comment>
<gene>
    <name evidence="1" type="ORF">HXK26_07500</name>
</gene>
<dbReference type="EMBL" id="JABZGW010000416">
    <property type="protein sequence ID" value="MBF4808521.1"/>
    <property type="molecule type" value="Genomic_DNA"/>
</dbReference>
<evidence type="ECO:0000313" key="1">
    <source>
        <dbReference type="EMBL" id="MBF4808521.1"/>
    </source>
</evidence>
<name>A0A930YSA9_9ACTN</name>